<feature type="domain" description="NarX-like N-terminal" evidence="6">
    <location>
        <begin position="161"/>
        <end position="246"/>
    </location>
</feature>
<evidence type="ECO:0000313" key="7">
    <source>
        <dbReference type="EMBL" id="SCA57055.1"/>
    </source>
</evidence>
<dbReference type="GO" id="GO:0016020">
    <property type="term" value="C:membrane"/>
    <property type="evidence" value="ECO:0007669"/>
    <property type="project" value="UniProtKB-SubCell"/>
</dbReference>
<proteinExistence type="predicted"/>
<evidence type="ECO:0000259" key="6">
    <source>
        <dbReference type="Pfam" id="PF13675"/>
    </source>
</evidence>
<protein>
    <recommendedName>
        <fullName evidence="6">NarX-like N-terminal domain-containing protein</fullName>
    </recommendedName>
</protein>
<evidence type="ECO:0000256" key="2">
    <source>
        <dbReference type="ARBA" id="ARBA00022692"/>
    </source>
</evidence>
<evidence type="ECO:0000256" key="5">
    <source>
        <dbReference type="SAM" id="SignalP"/>
    </source>
</evidence>
<evidence type="ECO:0000313" key="8">
    <source>
        <dbReference type="Proteomes" id="UP000231658"/>
    </source>
</evidence>
<accession>A0A1C3RIH9</accession>
<dbReference type="EMBL" id="FLYE01000034">
    <property type="protein sequence ID" value="SCA57055.1"/>
    <property type="molecule type" value="Genomic_DNA"/>
</dbReference>
<dbReference type="STRING" id="1867952.MTBPR1_40078"/>
<sequence>MRKLLIVAMVFSTIFASDSFISTAQGADEVQGRKVDIAGRQRMLTQRMAKAACFIGSYSEVDKHHAMLIDASKLFDDSLKTLTNGNPSLNIPAETEPSILAELENVKPYWHMLDFATRILIESPETPGLDVNMIEQFNLPALKQSNAVVQTMERAYYKGTKSTGSVRAINVAGRQRMLSQKAAKEFCFISYGLDVEKNRQALKKTIQDFDIALDDLRNGDSIKNIPPAPTINIRYALTQLKSDWQSPRGIYLAIANGVQAHDAEFSTISKSNDQMLKQSNEIVGMMVNYYKNMETR</sequence>
<dbReference type="OrthoDB" id="9795002at2"/>
<feature type="signal peptide" evidence="5">
    <location>
        <begin position="1"/>
        <end position="16"/>
    </location>
</feature>
<gene>
    <name evidence="7" type="ORF">MTBPR1_40078</name>
</gene>
<name>A0A1C3RIH9_9PROT</name>
<dbReference type="Pfam" id="PF13675">
    <property type="entry name" value="PilJ"/>
    <property type="match status" value="2"/>
</dbReference>
<dbReference type="InterPro" id="IPR029095">
    <property type="entry name" value="NarX-like_N"/>
</dbReference>
<dbReference type="RefSeq" id="WP_069189116.1">
    <property type="nucleotide sequence ID" value="NZ_FLYE01000034.1"/>
</dbReference>
<keyword evidence="3" id="KW-1133">Transmembrane helix</keyword>
<evidence type="ECO:0000256" key="1">
    <source>
        <dbReference type="ARBA" id="ARBA00004141"/>
    </source>
</evidence>
<feature type="chain" id="PRO_5008680808" description="NarX-like N-terminal domain-containing protein" evidence="5">
    <location>
        <begin position="17"/>
        <end position="296"/>
    </location>
</feature>
<evidence type="ECO:0000256" key="4">
    <source>
        <dbReference type="ARBA" id="ARBA00023136"/>
    </source>
</evidence>
<keyword evidence="5" id="KW-0732">Signal</keyword>
<comment type="subcellular location">
    <subcellularLocation>
        <location evidence="1">Membrane</location>
        <topology evidence="1">Multi-pass membrane protein</topology>
    </subcellularLocation>
</comment>
<evidence type="ECO:0000256" key="3">
    <source>
        <dbReference type="ARBA" id="ARBA00022989"/>
    </source>
</evidence>
<dbReference type="Proteomes" id="UP000231658">
    <property type="component" value="Unassembled WGS sequence"/>
</dbReference>
<reference evidence="7 8" key="1">
    <citation type="submission" date="2016-07" db="EMBL/GenBank/DDBJ databases">
        <authorList>
            <person name="Lefevre C.T."/>
        </authorList>
    </citation>
    <scope>NUCLEOTIDE SEQUENCE [LARGE SCALE GENOMIC DNA]</scope>
    <source>
        <strain evidence="7">PR1</strain>
    </source>
</reference>
<dbReference type="AlphaFoldDB" id="A0A1C3RIH9"/>
<keyword evidence="8" id="KW-1185">Reference proteome</keyword>
<keyword evidence="2" id="KW-0812">Transmembrane</keyword>
<keyword evidence="4" id="KW-0472">Membrane</keyword>
<organism evidence="7 8">
    <name type="scientific">Candidatus Terasakiella magnetica</name>
    <dbReference type="NCBI Taxonomy" id="1867952"/>
    <lineage>
        <taxon>Bacteria</taxon>
        <taxon>Pseudomonadati</taxon>
        <taxon>Pseudomonadota</taxon>
        <taxon>Alphaproteobacteria</taxon>
        <taxon>Rhodospirillales</taxon>
        <taxon>Terasakiellaceae</taxon>
        <taxon>Terasakiella</taxon>
    </lineage>
</organism>
<feature type="domain" description="NarX-like N-terminal" evidence="6">
    <location>
        <begin position="34"/>
        <end position="127"/>
    </location>
</feature>